<reference evidence="3" key="1">
    <citation type="submission" date="2017-02" db="UniProtKB">
        <authorList>
            <consortium name="WormBaseParasite"/>
        </authorList>
    </citation>
    <scope>IDENTIFICATION</scope>
</reference>
<evidence type="ECO:0000256" key="1">
    <source>
        <dbReference type="SAM" id="MobiDB-lite"/>
    </source>
</evidence>
<dbReference type="WBParaSite" id="ALUE_0001407701-mRNA-1">
    <property type="protein sequence ID" value="ALUE_0001407701-mRNA-1"/>
    <property type="gene ID" value="ALUE_0001407701"/>
</dbReference>
<dbReference type="Proteomes" id="UP000036681">
    <property type="component" value="Unplaced"/>
</dbReference>
<accession>A0A0M3I9F0</accession>
<name>A0A0M3I9F0_ASCLU</name>
<sequence>MDGQRHRSELRSPEQVMHPLLHRELSSSTLRHNLKETDFTWPRDVAVITSALHAGGRRFDPGRDQEHKRRGKFGHHRQRFDNREIFDIMMLLCISYDCFSQEGVEGSALSNKSPEVPKKPPAV</sequence>
<proteinExistence type="predicted"/>
<feature type="region of interest" description="Disordered" evidence="1">
    <location>
        <begin position="55"/>
        <end position="75"/>
    </location>
</feature>
<evidence type="ECO:0000313" key="2">
    <source>
        <dbReference type="Proteomes" id="UP000036681"/>
    </source>
</evidence>
<protein>
    <submittedName>
        <fullName evidence="3">Uncharacterized protein</fullName>
    </submittedName>
</protein>
<organism evidence="2 3">
    <name type="scientific">Ascaris lumbricoides</name>
    <name type="common">Giant roundworm</name>
    <dbReference type="NCBI Taxonomy" id="6252"/>
    <lineage>
        <taxon>Eukaryota</taxon>
        <taxon>Metazoa</taxon>
        <taxon>Ecdysozoa</taxon>
        <taxon>Nematoda</taxon>
        <taxon>Chromadorea</taxon>
        <taxon>Rhabditida</taxon>
        <taxon>Spirurina</taxon>
        <taxon>Ascaridomorpha</taxon>
        <taxon>Ascaridoidea</taxon>
        <taxon>Ascarididae</taxon>
        <taxon>Ascaris</taxon>
    </lineage>
</organism>
<keyword evidence="2" id="KW-1185">Reference proteome</keyword>
<evidence type="ECO:0000313" key="3">
    <source>
        <dbReference type="WBParaSite" id="ALUE_0001407701-mRNA-1"/>
    </source>
</evidence>
<feature type="compositionally biased region" description="Basic and acidic residues" evidence="1">
    <location>
        <begin position="57"/>
        <end position="67"/>
    </location>
</feature>
<dbReference type="AlphaFoldDB" id="A0A0M3I9F0"/>